<dbReference type="Proteomes" id="UP000225706">
    <property type="component" value="Unassembled WGS sequence"/>
</dbReference>
<feature type="transmembrane region" description="Helical" evidence="1">
    <location>
        <begin position="88"/>
        <end position="113"/>
    </location>
</feature>
<name>A0A2B4R9Z1_STYPI</name>
<comment type="caution">
    <text evidence="2">The sequence shown here is derived from an EMBL/GenBank/DDBJ whole genome shotgun (WGS) entry which is preliminary data.</text>
</comment>
<proteinExistence type="predicted"/>
<protein>
    <submittedName>
        <fullName evidence="2">Uncharacterized protein</fullName>
    </submittedName>
</protein>
<accession>A0A2B4R9Z1</accession>
<sequence>MYGVGLVAFRSGSVVAEVEMKFGKSVTDPLKPLEDEIKDGKLGAFTVNRELDFNITTPPPASLFSTTSEEPDQPSNNAPFSGLTQSELWGIIGGCIAFVLVVIIIIVVSSIYCRKSKGGGASKGGRKKYSEVGGYLSNLRHHRLEDRIDIQFIAALRELATLWDFGGLCDEMIRDQLIEKTCVNRIRERLLLEPDFLTVDRAIQLALQVETAMVEARTLQPSQVQYITRKPVRAHGETKRYPLLAAKPSSERSGCYSEKRSTNCGSDLHDMLDKACPVRAVQSRFCGKANYFAKWCRSKPGAVKQVAQDPKKDVKESETVFNL</sequence>
<gene>
    <name evidence="2" type="ORF">AWC38_SpisGene22907</name>
</gene>
<evidence type="ECO:0000313" key="3">
    <source>
        <dbReference type="Proteomes" id="UP000225706"/>
    </source>
</evidence>
<dbReference type="EMBL" id="LSMT01001088">
    <property type="protein sequence ID" value="PFX13052.1"/>
    <property type="molecule type" value="Genomic_DNA"/>
</dbReference>
<keyword evidence="1" id="KW-1133">Transmembrane helix</keyword>
<organism evidence="2 3">
    <name type="scientific">Stylophora pistillata</name>
    <name type="common">Smooth cauliflower coral</name>
    <dbReference type="NCBI Taxonomy" id="50429"/>
    <lineage>
        <taxon>Eukaryota</taxon>
        <taxon>Metazoa</taxon>
        <taxon>Cnidaria</taxon>
        <taxon>Anthozoa</taxon>
        <taxon>Hexacorallia</taxon>
        <taxon>Scleractinia</taxon>
        <taxon>Astrocoeniina</taxon>
        <taxon>Pocilloporidae</taxon>
        <taxon>Stylophora</taxon>
    </lineage>
</organism>
<keyword evidence="3" id="KW-1185">Reference proteome</keyword>
<reference evidence="3" key="1">
    <citation type="journal article" date="2017" name="bioRxiv">
        <title>Comparative analysis of the genomes of Stylophora pistillata and Acropora digitifera provides evidence for extensive differences between species of corals.</title>
        <authorList>
            <person name="Voolstra C.R."/>
            <person name="Li Y."/>
            <person name="Liew Y.J."/>
            <person name="Baumgarten S."/>
            <person name="Zoccola D."/>
            <person name="Flot J.-F."/>
            <person name="Tambutte S."/>
            <person name="Allemand D."/>
            <person name="Aranda M."/>
        </authorList>
    </citation>
    <scope>NUCLEOTIDE SEQUENCE [LARGE SCALE GENOMIC DNA]</scope>
</reference>
<keyword evidence="1" id="KW-0472">Membrane</keyword>
<dbReference type="AlphaFoldDB" id="A0A2B4R9Z1"/>
<evidence type="ECO:0000256" key="1">
    <source>
        <dbReference type="SAM" id="Phobius"/>
    </source>
</evidence>
<dbReference type="OrthoDB" id="5976856at2759"/>
<evidence type="ECO:0000313" key="2">
    <source>
        <dbReference type="EMBL" id="PFX13052.1"/>
    </source>
</evidence>
<keyword evidence="1" id="KW-0812">Transmembrane</keyword>